<keyword evidence="4" id="KW-1185">Reference proteome</keyword>
<dbReference type="InterPro" id="IPR043129">
    <property type="entry name" value="ATPase_NBD"/>
</dbReference>
<gene>
    <name evidence="3" type="ORF">PIB30_030772</name>
</gene>
<evidence type="ECO:0008006" key="5">
    <source>
        <dbReference type="Google" id="ProtNLM"/>
    </source>
</evidence>
<evidence type="ECO:0000256" key="2">
    <source>
        <dbReference type="ARBA" id="ARBA00022840"/>
    </source>
</evidence>
<dbReference type="EMBL" id="JASCZI010241785">
    <property type="protein sequence ID" value="MED6206890.1"/>
    <property type="molecule type" value="Genomic_DNA"/>
</dbReference>
<sequence>MRQIAEACLEAPVNNVVINVPAYFSDFQRKATKDAGAIAGLNVIRIINEPTAAAIAYDKVFEVKATTGNNHLGGEDFDNKIANYFVQEFKRKNKVDISRNPKASRRLKNACERAKRTLSFTYVTVTELDALHQGIELYTSLSRAKFEELHMELFRVYGNSK</sequence>
<dbReference type="PANTHER" id="PTHR19375">
    <property type="entry name" value="HEAT SHOCK PROTEIN 70KDA"/>
    <property type="match status" value="1"/>
</dbReference>
<dbReference type="Gene3D" id="3.90.640.10">
    <property type="entry name" value="Actin, Chain A, domain 4"/>
    <property type="match status" value="1"/>
</dbReference>
<protein>
    <recommendedName>
        <fullName evidence="5">Heat shock protein 70</fullName>
    </recommendedName>
</protein>
<keyword evidence="2" id="KW-0067">ATP-binding</keyword>
<dbReference type="Gene3D" id="3.30.420.40">
    <property type="match status" value="1"/>
</dbReference>
<accession>A0ABU6Y903</accession>
<proteinExistence type="predicted"/>
<dbReference type="Proteomes" id="UP001341840">
    <property type="component" value="Unassembled WGS sequence"/>
</dbReference>
<evidence type="ECO:0000313" key="4">
    <source>
        <dbReference type="Proteomes" id="UP001341840"/>
    </source>
</evidence>
<evidence type="ECO:0000256" key="1">
    <source>
        <dbReference type="ARBA" id="ARBA00022741"/>
    </source>
</evidence>
<comment type="caution">
    <text evidence="3">The sequence shown here is derived from an EMBL/GenBank/DDBJ whole genome shotgun (WGS) entry which is preliminary data.</text>
</comment>
<name>A0ABU6Y903_9FABA</name>
<dbReference type="Pfam" id="PF00012">
    <property type="entry name" value="HSP70"/>
    <property type="match status" value="2"/>
</dbReference>
<reference evidence="3 4" key="1">
    <citation type="journal article" date="2023" name="Plants (Basel)">
        <title>Bridging the Gap: Combining Genomics and Transcriptomics Approaches to Understand Stylosanthes scabra, an Orphan Legume from the Brazilian Caatinga.</title>
        <authorList>
            <person name="Ferreira-Neto J.R.C."/>
            <person name="da Silva M.D."/>
            <person name="Binneck E."/>
            <person name="de Melo N.F."/>
            <person name="da Silva R.H."/>
            <person name="de Melo A.L.T.M."/>
            <person name="Pandolfi V."/>
            <person name="Bustamante F.O."/>
            <person name="Brasileiro-Vidal A.C."/>
            <person name="Benko-Iseppon A.M."/>
        </authorList>
    </citation>
    <scope>NUCLEOTIDE SEQUENCE [LARGE SCALE GENOMIC DNA]</scope>
    <source>
        <tissue evidence="3">Leaves</tissue>
    </source>
</reference>
<dbReference type="InterPro" id="IPR013126">
    <property type="entry name" value="Hsp_70_fam"/>
</dbReference>
<evidence type="ECO:0000313" key="3">
    <source>
        <dbReference type="EMBL" id="MED6206890.1"/>
    </source>
</evidence>
<organism evidence="3 4">
    <name type="scientific">Stylosanthes scabra</name>
    <dbReference type="NCBI Taxonomy" id="79078"/>
    <lineage>
        <taxon>Eukaryota</taxon>
        <taxon>Viridiplantae</taxon>
        <taxon>Streptophyta</taxon>
        <taxon>Embryophyta</taxon>
        <taxon>Tracheophyta</taxon>
        <taxon>Spermatophyta</taxon>
        <taxon>Magnoliopsida</taxon>
        <taxon>eudicotyledons</taxon>
        <taxon>Gunneridae</taxon>
        <taxon>Pentapetalae</taxon>
        <taxon>rosids</taxon>
        <taxon>fabids</taxon>
        <taxon>Fabales</taxon>
        <taxon>Fabaceae</taxon>
        <taxon>Papilionoideae</taxon>
        <taxon>50 kb inversion clade</taxon>
        <taxon>dalbergioids sensu lato</taxon>
        <taxon>Dalbergieae</taxon>
        <taxon>Pterocarpus clade</taxon>
        <taxon>Stylosanthes</taxon>
    </lineage>
</organism>
<keyword evidence="1" id="KW-0547">Nucleotide-binding</keyword>
<dbReference type="SUPFAM" id="SSF53067">
    <property type="entry name" value="Actin-like ATPase domain"/>
    <property type="match status" value="2"/>
</dbReference>